<dbReference type="AlphaFoldDB" id="A0A6G5A1G1"/>
<name>A0A6G5A1G1_RHIMP</name>
<dbReference type="EMBL" id="GIKN01002346">
    <property type="protein sequence ID" value="NIE44619.1"/>
    <property type="molecule type" value="Transcribed_RNA"/>
</dbReference>
<reference evidence="2" key="1">
    <citation type="submission" date="2020-03" db="EMBL/GenBank/DDBJ databases">
        <title>A transcriptome and proteome of the tick Rhipicephalus microplus shaped by the genetic composition of its hosts and developmental stage.</title>
        <authorList>
            <person name="Garcia G.R."/>
            <person name="Ribeiro J.M.C."/>
            <person name="Maruyama S.R."/>
            <person name="Gardinasse L.G."/>
            <person name="Nelson K."/>
            <person name="Ferreira B.R."/>
            <person name="Andrade T.G."/>
            <person name="Santos I.K.F.M."/>
        </authorList>
    </citation>
    <scope>NUCLEOTIDE SEQUENCE</scope>
    <source>
        <strain evidence="2">NSGR</strain>
        <tissue evidence="2">Salivary glands</tissue>
    </source>
</reference>
<evidence type="ECO:0000313" key="2">
    <source>
        <dbReference type="EMBL" id="NIE44619.1"/>
    </source>
</evidence>
<accession>A0A6G5A1G1</accession>
<proteinExistence type="predicted"/>
<keyword evidence="1" id="KW-0732">Signal</keyword>
<feature type="signal peptide" evidence="1">
    <location>
        <begin position="1"/>
        <end position="25"/>
    </location>
</feature>
<sequence>MHRCICVHKDLWCLLGLLYVSHCFSFDFCFNGQLSKMLYSTVAPDIYCHIFSGKALATKVCSYTLSSNRFFEMHCE</sequence>
<organism evidence="2">
    <name type="scientific">Rhipicephalus microplus</name>
    <name type="common">Cattle tick</name>
    <name type="synonym">Boophilus microplus</name>
    <dbReference type="NCBI Taxonomy" id="6941"/>
    <lineage>
        <taxon>Eukaryota</taxon>
        <taxon>Metazoa</taxon>
        <taxon>Ecdysozoa</taxon>
        <taxon>Arthropoda</taxon>
        <taxon>Chelicerata</taxon>
        <taxon>Arachnida</taxon>
        <taxon>Acari</taxon>
        <taxon>Parasitiformes</taxon>
        <taxon>Ixodida</taxon>
        <taxon>Ixodoidea</taxon>
        <taxon>Ixodidae</taxon>
        <taxon>Rhipicephalinae</taxon>
        <taxon>Rhipicephalus</taxon>
        <taxon>Boophilus</taxon>
    </lineage>
</organism>
<evidence type="ECO:0000256" key="1">
    <source>
        <dbReference type="SAM" id="SignalP"/>
    </source>
</evidence>
<protein>
    <submittedName>
        <fullName evidence="2">Putative secreted protein</fullName>
    </submittedName>
</protein>
<feature type="chain" id="PRO_5026356344" evidence="1">
    <location>
        <begin position="26"/>
        <end position="76"/>
    </location>
</feature>